<feature type="compositionally biased region" description="Basic and acidic residues" evidence="1">
    <location>
        <begin position="193"/>
        <end position="204"/>
    </location>
</feature>
<feature type="region of interest" description="Disordered" evidence="1">
    <location>
        <begin position="166"/>
        <end position="209"/>
    </location>
</feature>
<keyword evidence="4" id="KW-1185">Reference proteome</keyword>
<protein>
    <recommendedName>
        <fullName evidence="2">GAT domain-containing protein</fullName>
    </recommendedName>
</protein>
<dbReference type="Proteomes" id="UP000800041">
    <property type="component" value="Unassembled WGS sequence"/>
</dbReference>
<dbReference type="Pfam" id="PF03127">
    <property type="entry name" value="GAT"/>
    <property type="match status" value="1"/>
</dbReference>
<dbReference type="EMBL" id="ML977157">
    <property type="protein sequence ID" value="KAF1986392.1"/>
    <property type="molecule type" value="Genomic_DNA"/>
</dbReference>
<evidence type="ECO:0000313" key="3">
    <source>
        <dbReference type="EMBL" id="KAF1986392.1"/>
    </source>
</evidence>
<feature type="region of interest" description="Disordered" evidence="1">
    <location>
        <begin position="303"/>
        <end position="493"/>
    </location>
</feature>
<feature type="domain" description="GAT" evidence="2">
    <location>
        <begin position="171"/>
        <end position="298"/>
    </location>
</feature>
<feature type="compositionally biased region" description="Polar residues" evidence="1">
    <location>
        <begin position="166"/>
        <end position="182"/>
    </location>
</feature>
<name>A0A6G1H007_9PEZI</name>
<dbReference type="PROSITE" id="PS50909">
    <property type="entry name" value="GAT"/>
    <property type="match status" value="1"/>
</dbReference>
<proteinExistence type="predicted"/>
<accession>A0A6G1H007</accession>
<evidence type="ECO:0000259" key="2">
    <source>
        <dbReference type="PROSITE" id="PS50909"/>
    </source>
</evidence>
<dbReference type="AlphaFoldDB" id="A0A6G1H007"/>
<dbReference type="InterPro" id="IPR004152">
    <property type="entry name" value="GAT_dom"/>
</dbReference>
<dbReference type="GO" id="GO:0035091">
    <property type="term" value="F:phosphatidylinositol binding"/>
    <property type="evidence" value="ECO:0007669"/>
    <property type="project" value="InterPro"/>
</dbReference>
<sequence>MVIKRFTGMLGGKKTQDEASPSVDTPEANATRGVKSFCESGGPNNQSQGEEVLHLPVIVEAAESSPQAAAAAAYQIRKFLSKDNYSRPHVQYNAVMLIRILSDNPGPSFTKNVDAKFVATVKELLRTARDPSVQQIMRETMSSLYLEKAYDGNLAPLFAMWNKENASQPQPHTQSQPRSSVVPSFHPQPSHPYDTERYSRRGGRENGLPAPAELSARIEEAKTSAKLLQQLVQSTPAAELLTNDLIKEFSERCQSAQRSLQGYINCVDPSPDADTLQTLIETSEQLSVATSQHQRAVLGVRRTLASPPPAPSPDNIAAAPSVPPPSHNVPIIGPVPTHRRASKPAPYNMPSPEGPHPATMPFPAPPGPGAGPPSASFFGSGPPPPPPSQSMQTSLGNRTAHAESHTSPSEDPFADSYSHHGRYSPAHSLEYAHEDEEYARRQGSSAEQGMMHGGLSPETPVGETLERREAVSPISPPGHQRNKSETAESLYRY</sequence>
<dbReference type="GO" id="GO:0043130">
    <property type="term" value="F:ubiquitin binding"/>
    <property type="evidence" value="ECO:0007669"/>
    <property type="project" value="InterPro"/>
</dbReference>
<dbReference type="SUPFAM" id="SSF48464">
    <property type="entry name" value="ENTH/VHS domain"/>
    <property type="match status" value="1"/>
</dbReference>
<dbReference type="OrthoDB" id="5393057at2759"/>
<feature type="compositionally biased region" description="Pro residues" evidence="1">
    <location>
        <begin position="347"/>
        <end position="371"/>
    </location>
</feature>
<dbReference type="InterPro" id="IPR038425">
    <property type="entry name" value="GAT_sf"/>
</dbReference>
<organism evidence="3 4">
    <name type="scientific">Aulographum hederae CBS 113979</name>
    <dbReference type="NCBI Taxonomy" id="1176131"/>
    <lineage>
        <taxon>Eukaryota</taxon>
        <taxon>Fungi</taxon>
        <taxon>Dikarya</taxon>
        <taxon>Ascomycota</taxon>
        <taxon>Pezizomycotina</taxon>
        <taxon>Dothideomycetes</taxon>
        <taxon>Pleosporomycetidae</taxon>
        <taxon>Aulographales</taxon>
        <taxon>Aulographaceae</taxon>
    </lineage>
</organism>
<gene>
    <name evidence="3" type="ORF">K402DRAFT_412756</name>
</gene>
<feature type="region of interest" description="Disordered" evidence="1">
    <location>
        <begin position="1"/>
        <end position="48"/>
    </location>
</feature>
<evidence type="ECO:0000313" key="4">
    <source>
        <dbReference type="Proteomes" id="UP000800041"/>
    </source>
</evidence>
<reference evidence="3" key="1">
    <citation type="journal article" date="2020" name="Stud. Mycol.">
        <title>101 Dothideomycetes genomes: a test case for predicting lifestyles and emergence of pathogens.</title>
        <authorList>
            <person name="Haridas S."/>
            <person name="Albert R."/>
            <person name="Binder M."/>
            <person name="Bloem J."/>
            <person name="Labutti K."/>
            <person name="Salamov A."/>
            <person name="Andreopoulos B."/>
            <person name="Baker S."/>
            <person name="Barry K."/>
            <person name="Bills G."/>
            <person name="Bluhm B."/>
            <person name="Cannon C."/>
            <person name="Castanera R."/>
            <person name="Culley D."/>
            <person name="Daum C."/>
            <person name="Ezra D."/>
            <person name="Gonzalez J."/>
            <person name="Henrissat B."/>
            <person name="Kuo A."/>
            <person name="Liang C."/>
            <person name="Lipzen A."/>
            <person name="Lutzoni F."/>
            <person name="Magnuson J."/>
            <person name="Mondo S."/>
            <person name="Nolan M."/>
            <person name="Ohm R."/>
            <person name="Pangilinan J."/>
            <person name="Park H.-J."/>
            <person name="Ramirez L."/>
            <person name="Alfaro M."/>
            <person name="Sun H."/>
            <person name="Tritt A."/>
            <person name="Yoshinaga Y."/>
            <person name="Zwiers L.-H."/>
            <person name="Turgeon B."/>
            <person name="Goodwin S."/>
            <person name="Spatafora J."/>
            <person name="Crous P."/>
            <person name="Grigoriev I."/>
        </authorList>
    </citation>
    <scope>NUCLEOTIDE SEQUENCE</scope>
    <source>
        <strain evidence="3">CBS 113979</strain>
    </source>
</reference>
<dbReference type="Gene3D" id="1.20.58.160">
    <property type="match status" value="1"/>
</dbReference>
<dbReference type="SUPFAM" id="SSF89009">
    <property type="entry name" value="GAT-like domain"/>
    <property type="match status" value="1"/>
</dbReference>
<evidence type="ECO:0000256" key="1">
    <source>
        <dbReference type="SAM" id="MobiDB-lite"/>
    </source>
</evidence>
<dbReference type="InterPro" id="IPR008942">
    <property type="entry name" value="ENTH_VHS"/>
</dbReference>
<dbReference type="CDD" id="cd21383">
    <property type="entry name" value="GAT_GGA_Tom1-like"/>
    <property type="match status" value="1"/>
</dbReference>
<dbReference type="Gene3D" id="1.25.40.90">
    <property type="match status" value="1"/>
</dbReference>